<organism evidence="1 2">
    <name type="scientific">Rhodocollybia butyracea</name>
    <dbReference type="NCBI Taxonomy" id="206335"/>
    <lineage>
        <taxon>Eukaryota</taxon>
        <taxon>Fungi</taxon>
        <taxon>Dikarya</taxon>
        <taxon>Basidiomycota</taxon>
        <taxon>Agaricomycotina</taxon>
        <taxon>Agaricomycetes</taxon>
        <taxon>Agaricomycetidae</taxon>
        <taxon>Agaricales</taxon>
        <taxon>Marasmiineae</taxon>
        <taxon>Omphalotaceae</taxon>
        <taxon>Rhodocollybia</taxon>
    </lineage>
</organism>
<gene>
    <name evidence="1" type="ORF">BDP27DRAFT_1319995</name>
</gene>
<sequence>MSSSCQNDLTLAQAQLLILTLCQDDPSIQQHIYAVLSRMAEELSFSRPKPKPRRSDTVLEQKLSQALDTLAFCLSDGNSDSTSYALSITPSATEIYVQLAADPPDALRIGLSRLTLIWSALSDIASDYPRTGPPNVFLGEGKQLAYALLSGHASQISKVALENQVQLDKFLLFLDETFPPIESKLRESLEALRLLSLVSGQLSSAGSDLDEYAQYIALHSKYRNVLEQEVIEQKDALLRLQTEFNRKQSSDSNENSPFFISGFTWAILEPIKRVLTALDILSVSRYRCILEKNFVCVPVVTHEATEQGDLVIQLSQESNVRGFLETALLAEQARLAKLAVMEPDDIPLAHVARDCHEEGQAVISEQVLLLQRAAAQRITSPHSECILLSYHLSRISTPPYPYFGLNKPTCFGCALYFGAYNLNCTVASDQHLSSSTQCRTRTNGCSRVSMCAFPSQIPTSNTAKVIEAEMISGFKQVLGSVLCEKAIRRRQLLRNLKR</sequence>
<reference evidence="1" key="1">
    <citation type="submission" date="2020-11" db="EMBL/GenBank/DDBJ databases">
        <authorList>
            <consortium name="DOE Joint Genome Institute"/>
            <person name="Ahrendt S."/>
            <person name="Riley R."/>
            <person name="Andreopoulos W."/>
            <person name="Labutti K."/>
            <person name="Pangilinan J."/>
            <person name="Ruiz-Duenas F.J."/>
            <person name="Barrasa J.M."/>
            <person name="Sanchez-Garcia M."/>
            <person name="Camarero S."/>
            <person name="Miyauchi S."/>
            <person name="Serrano A."/>
            <person name="Linde D."/>
            <person name="Babiker R."/>
            <person name="Drula E."/>
            <person name="Ayuso-Fernandez I."/>
            <person name="Pacheco R."/>
            <person name="Padilla G."/>
            <person name="Ferreira P."/>
            <person name="Barriuso J."/>
            <person name="Kellner H."/>
            <person name="Castanera R."/>
            <person name="Alfaro M."/>
            <person name="Ramirez L."/>
            <person name="Pisabarro A.G."/>
            <person name="Kuo A."/>
            <person name="Tritt A."/>
            <person name="Lipzen A."/>
            <person name="He G."/>
            <person name="Yan M."/>
            <person name="Ng V."/>
            <person name="Cullen D."/>
            <person name="Martin F."/>
            <person name="Rosso M.-N."/>
            <person name="Henrissat B."/>
            <person name="Hibbett D."/>
            <person name="Martinez A.T."/>
            <person name="Grigoriev I.V."/>
        </authorList>
    </citation>
    <scope>NUCLEOTIDE SEQUENCE</scope>
    <source>
        <strain evidence="1">AH 40177</strain>
    </source>
</reference>
<proteinExistence type="predicted"/>
<accession>A0A9P5Q0G9</accession>
<dbReference type="Proteomes" id="UP000772434">
    <property type="component" value="Unassembled WGS sequence"/>
</dbReference>
<protein>
    <submittedName>
        <fullName evidence="1">Uncharacterized protein</fullName>
    </submittedName>
</protein>
<keyword evidence="2" id="KW-1185">Reference proteome</keyword>
<dbReference type="AlphaFoldDB" id="A0A9P5Q0G9"/>
<dbReference type="EMBL" id="JADNRY010000022">
    <property type="protein sequence ID" value="KAF9072791.1"/>
    <property type="molecule type" value="Genomic_DNA"/>
</dbReference>
<evidence type="ECO:0000313" key="1">
    <source>
        <dbReference type="EMBL" id="KAF9072791.1"/>
    </source>
</evidence>
<dbReference type="InterPro" id="IPR027796">
    <property type="entry name" value="OTT_1508_deam-like"/>
</dbReference>
<dbReference type="OrthoDB" id="2850166at2759"/>
<dbReference type="Pfam" id="PF14441">
    <property type="entry name" value="OTT_1508_deam"/>
    <property type="match status" value="1"/>
</dbReference>
<comment type="caution">
    <text evidence="1">The sequence shown here is derived from an EMBL/GenBank/DDBJ whole genome shotgun (WGS) entry which is preliminary data.</text>
</comment>
<evidence type="ECO:0000313" key="2">
    <source>
        <dbReference type="Proteomes" id="UP000772434"/>
    </source>
</evidence>
<name>A0A9P5Q0G9_9AGAR</name>